<feature type="signal peptide" evidence="2">
    <location>
        <begin position="1"/>
        <end position="30"/>
    </location>
</feature>
<dbReference type="Gene3D" id="2.115.10.10">
    <property type="entry name" value="Tachylectin 2"/>
    <property type="match status" value="2"/>
</dbReference>
<dbReference type="InterPro" id="IPR013517">
    <property type="entry name" value="FG-GAP"/>
</dbReference>
<dbReference type="PANTHER" id="PTHR44103">
    <property type="entry name" value="PROPROTEIN CONVERTASE P"/>
    <property type="match status" value="1"/>
</dbReference>
<evidence type="ECO:0000256" key="2">
    <source>
        <dbReference type="SAM" id="SignalP"/>
    </source>
</evidence>
<evidence type="ECO:0000313" key="3">
    <source>
        <dbReference type="EMBL" id="NJP13233.1"/>
    </source>
</evidence>
<organism evidence="3 4">
    <name type="scientific">Streptomyces thermoviolaceus subsp. thermoviolaceus</name>
    <dbReference type="NCBI Taxonomy" id="66860"/>
    <lineage>
        <taxon>Bacteria</taxon>
        <taxon>Bacillati</taxon>
        <taxon>Actinomycetota</taxon>
        <taxon>Actinomycetes</taxon>
        <taxon>Kitasatosporales</taxon>
        <taxon>Streptomycetaceae</taxon>
        <taxon>Streptomyces</taxon>
    </lineage>
</organism>
<sequence length="571" mass="60166">MPRSARRPRLLGCTALAVAAGMFLSTPAVAADAPVSRVEVPKRSASALPQLDLPTPSAPRVRNAIKAGNAADPDFDADGDGTSDILLRGWDGYTYAWLSSTGELSDYTIDGDYADPMPKDILTPGNLDATPEPEVLTLTPTGTLSMYHSNGSYGTGVRVWHGTGWQMFNKVITPGDVTGDGRPDLLARTYDGELYLYEGTGNDSSPFRARVLVGGGWSMFDQLVGMGDMNGDGIGDVVGRTPAGDLYFYAGQGSTSAPLAGRVKIGSGWDTYNQIVAAHDADGDGLADLLGRTASGDLYYYRANGSGNFYARQLSGTGFEFVDLFAGSGAVPRFGKDSLYGRDSKGTLYWYGAMNNGQFTPREQASATGGFAGADLALASSLDTDTYADLIERYNGVLYNSATGLSMASGWSKYTLFLGPGDLNGDGKGDLLARDGSGYLYLVPGKGDGQSLGSPIKIGGGWNAYDMLVGAGDFSGDGRTDIVARTPSGTLYLYRGTGNASAPFAAKVEIGKGWQQYRTMASPGDLDGDNRADLVAADSSGVLWRYSSYSSGQFKARVKLGGGWNTYTDLY</sequence>
<dbReference type="Pfam" id="PF13517">
    <property type="entry name" value="FG-GAP_3"/>
    <property type="match status" value="2"/>
</dbReference>
<reference evidence="3 4" key="1">
    <citation type="submission" date="2020-03" db="EMBL/GenBank/DDBJ databases">
        <title>WGS of actinomycetes isolated from Thailand.</title>
        <authorList>
            <person name="Thawai C."/>
        </authorList>
    </citation>
    <scope>NUCLEOTIDE SEQUENCE [LARGE SCALE GENOMIC DNA]</scope>
    <source>
        <strain evidence="3 4">NBRC 13905</strain>
    </source>
</reference>
<dbReference type="EMBL" id="JAATEL010000002">
    <property type="protein sequence ID" value="NJP13233.1"/>
    <property type="molecule type" value="Genomic_DNA"/>
</dbReference>
<dbReference type="SUPFAM" id="SSF69318">
    <property type="entry name" value="Integrin alpha N-terminal domain"/>
    <property type="match status" value="2"/>
</dbReference>
<evidence type="ECO:0000313" key="4">
    <source>
        <dbReference type="Proteomes" id="UP000635996"/>
    </source>
</evidence>
<name>A0ABX0YME2_STRTL</name>
<proteinExistence type="predicted"/>
<protein>
    <submittedName>
        <fullName evidence="3">VCBS repeat-containing protein</fullName>
    </submittedName>
</protein>
<feature type="chain" id="PRO_5045500195" evidence="2">
    <location>
        <begin position="31"/>
        <end position="571"/>
    </location>
</feature>
<comment type="caution">
    <text evidence="3">The sequence shown here is derived from an EMBL/GenBank/DDBJ whole genome shotgun (WGS) entry which is preliminary data.</text>
</comment>
<dbReference type="Proteomes" id="UP000635996">
    <property type="component" value="Unassembled WGS sequence"/>
</dbReference>
<accession>A0ABX0YME2</accession>
<gene>
    <name evidence="3" type="ORF">HCJ95_02745</name>
</gene>
<keyword evidence="1 2" id="KW-0732">Signal</keyword>
<dbReference type="InterPro" id="IPR028994">
    <property type="entry name" value="Integrin_alpha_N"/>
</dbReference>
<dbReference type="PANTHER" id="PTHR44103:SF1">
    <property type="entry name" value="PROPROTEIN CONVERTASE P"/>
    <property type="match status" value="1"/>
</dbReference>
<evidence type="ECO:0000256" key="1">
    <source>
        <dbReference type="ARBA" id="ARBA00022729"/>
    </source>
</evidence>
<keyword evidence="4" id="KW-1185">Reference proteome</keyword>